<evidence type="ECO:0000256" key="13">
    <source>
        <dbReference type="ARBA" id="ARBA00024531"/>
    </source>
</evidence>
<evidence type="ECO:0000256" key="1">
    <source>
        <dbReference type="ARBA" id="ARBA00001913"/>
    </source>
</evidence>
<dbReference type="CDD" id="cd00519">
    <property type="entry name" value="Lipase_3"/>
    <property type="match status" value="1"/>
</dbReference>
<gene>
    <name evidence="17" type="ORF">LTR24_005767</name>
</gene>
<feature type="compositionally biased region" description="Polar residues" evidence="15">
    <location>
        <begin position="591"/>
        <end position="606"/>
    </location>
</feature>
<evidence type="ECO:0000256" key="15">
    <source>
        <dbReference type="SAM" id="MobiDB-lite"/>
    </source>
</evidence>
<comment type="catalytic activity">
    <reaction evidence="13">
        <text>a 1,2-diacyl-sn-glycerol + H2O = a 2-acylglycerol + a fatty acid + H(+)</text>
        <dbReference type="Rhea" id="RHEA:33275"/>
        <dbReference type="ChEBI" id="CHEBI:15377"/>
        <dbReference type="ChEBI" id="CHEBI:15378"/>
        <dbReference type="ChEBI" id="CHEBI:17389"/>
        <dbReference type="ChEBI" id="CHEBI:17815"/>
        <dbReference type="ChEBI" id="CHEBI:28868"/>
        <dbReference type="EC" id="3.1.1.116"/>
    </reaction>
    <physiologicalReaction direction="left-to-right" evidence="13">
        <dbReference type="Rhea" id="RHEA:33276"/>
    </physiologicalReaction>
</comment>
<evidence type="ECO:0000259" key="16">
    <source>
        <dbReference type="Pfam" id="PF01764"/>
    </source>
</evidence>
<comment type="caution">
    <text evidence="17">The sequence shown here is derived from an EMBL/GenBank/DDBJ whole genome shotgun (WGS) entry which is preliminary data.</text>
</comment>
<evidence type="ECO:0000256" key="8">
    <source>
        <dbReference type="ARBA" id="ARBA00022837"/>
    </source>
</evidence>
<keyword evidence="8" id="KW-0106">Calcium</keyword>
<keyword evidence="11" id="KW-0443">Lipid metabolism</keyword>
<evidence type="ECO:0000256" key="6">
    <source>
        <dbReference type="ARBA" id="ARBA00022723"/>
    </source>
</evidence>
<dbReference type="PANTHER" id="PTHR45792:SF7">
    <property type="entry name" value="PUTATIVE (AFU_ORTHOLOGUE AFUA_6G02710)-RELATED"/>
    <property type="match status" value="1"/>
</dbReference>
<keyword evidence="6" id="KW-0479">Metal-binding</keyword>
<dbReference type="EMBL" id="JAVRRG010000068">
    <property type="protein sequence ID" value="KAK5091871.1"/>
    <property type="molecule type" value="Genomic_DNA"/>
</dbReference>
<sequence length="1155" mass="126470">MTSPATSRGDLTVYRAREKEYEKARRDALERQTEAPTLLWRSAAKTISLATGATTFWLKTGVGAAKWGLAASRQTTNAVIGLNQSVLEYVLRAGGRDLNERTQLALRQEQAEHLVDRWVSSLHTTLTAASLLAATGFYVAETTLDWSSESSLNGLHFLNALFGSTDASRAVAAIVEVMKKEYDKPGPDGRVNSVHAYELLTTVASFLFLQRSGRRKTEMAWRSACGDTTIWDIVIDDKGFRADVLGTRRPEVVANANTVLQSPTVEDPNDEFAAIARGVEEDVLSNTLALSAHDQTKLTDEEIRQRISEQLPPGSIATITSETMLVKTIKVDIHGSETTEIEPPPGMVMVSEHPNFDNSSDIQTVVFRTASKAASTAHVGPNEQLGLDNVDASESLESDDTGTTVQAGLSHHSSGPSTQSNISTDASSTADETDQRVSNDAQNASAAPVANQKKTRKAVPESASPPATRRTTASQAKRGKERVPANDRTEKNEIGEGLKSPSPTRSSAALKRIVPTSLRSRSSSGGGFTNALSQTLRPLTSAKDSSKKPIFHVPVTQPTTPLMSPGRTTPAAYESQGAGYFTVHEKRRESTYSQTDTYSLHSNDSRPPSPTMSRAHLKASNSISKTCSQTEISMYSNLDDLAEQDSLHHRRSHSFGASLYSMGTKNCAEDPLVLAPKTPMPRRSIFEDNKMLIALARDGIVPGQFPERHLIWTLRRFGRSATAAYGQGFLRFMGLPVEPELLAKSREVVKKDIHHEHVSFATYTGFPEETIIKSSYLEPQGFERTYSDEFAPLIHFITIDLESKAIVLTCRGTLGFEDILTDSACDSADLYWQGQAYQVHRGIRDAARRLMDSRNGNNIMSILKENLEEFPEFGLVLVGHSLGGAVAAVLAIMLSEPSKHEPGEADKPSFVTSRRQKLLPSQAHTAAMKDIPPVALPAGRPIHVYAFGSPACVSPALRVATRGLITTVINANDIIPYLSLGTLQDFKAVARRLKEDVSGAFTNIRQRVSERLVSGVVSFFKTGYSHSEATAGPPPSSDLAGDGLGEDTWMWNELVEMRKVMVNEKLVPPGEIFTLESTRVFDRDPDETTTGGAEQAKHYTPLGRPATRVQLKYVRDVEKRFSEIRFTKSMFLEHTPYHYENNLSALERGVYDYAV</sequence>
<feature type="region of interest" description="Disordered" evidence="15">
    <location>
        <begin position="394"/>
        <end position="510"/>
    </location>
</feature>
<evidence type="ECO:0000313" key="17">
    <source>
        <dbReference type="EMBL" id="KAK5091871.1"/>
    </source>
</evidence>
<dbReference type="Gene3D" id="3.40.50.1820">
    <property type="entry name" value="alpha/beta hydrolase"/>
    <property type="match status" value="1"/>
</dbReference>
<accession>A0ABR0K8W8</accession>
<evidence type="ECO:0000256" key="10">
    <source>
        <dbReference type="ARBA" id="ARBA00022989"/>
    </source>
</evidence>
<feature type="compositionally biased region" description="Basic and acidic residues" evidence="15">
    <location>
        <begin position="481"/>
        <end position="496"/>
    </location>
</feature>
<evidence type="ECO:0000313" key="18">
    <source>
        <dbReference type="Proteomes" id="UP001345013"/>
    </source>
</evidence>
<name>A0ABR0K8W8_9EURO</name>
<reference evidence="17 18" key="1">
    <citation type="submission" date="2023-08" db="EMBL/GenBank/DDBJ databases">
        <title>Black Yeasts Isolated from many extreme environments.</title>
        <authorList>
            <person name="Coleine C."/>
            <person name="Stajich J.E."/>
            <person name="Selbmann L."/>
        </authorList>
    </citation>
    <scope>NUCLEOTIDE SEQUENCE [LARGE SCALE GENOMIC DNA]</scope>
    <source>
        <strain evidence="17 18">CCFEE 5885</strain>
    </source>
</reference>
<evidence type="ECO:0000256" key="11">
    <source>
        <dbReference type="ARBA" id="ARBA00023098"/>
    </source>
</evidence>
<evidence type="ECO:0000256" key="9">
    <source>
        <dbReference type="ARBA" id="ARBA00022963"/>
    </source>
</evidence>
<keyword evidence="12" id="KW-0472">Membrane</keyword>
<comment type="subcellular location">
    <subcellularLocation>
        <location evidence="2">Cell membrane</location>
        <topology evidence="2">Multi-pass membrane protein</topology>
    </subcellularLocation>
</comment>
<evidence type="ECO:0000256" key="2">
    <source>
        <dbReference type="ARBA" id="ARBA00004651"/>
    </source>
</evidence>
<feature type="compositionally biased region" description="Polar residues" evidence="15">
    <location>
        <begin position="401"/>
        <end position="445"/>
    </location>
</feature>
<keyword evidence="4" id="KW-0597">Phosphoprotein</keyword>
<dbReference type="EC" id="3.1.1.116" evidence="14"/>
<evidence type="ECO:0000256" key="7">
    <source>
        <dbReference type="ARBA" id="ARBA00022801"/>
    </source>
</evidence>
<keyword evidence="5" id="KW-0812">Transmembrane</keyword>
<keyword evidence="10" id="KW-1133">Transmembrane helix</keyword>
<organism evidence="17 18">
    <name type="scientific">Lithohypha guttulata</name>
    <dbReference type="NCBI Taxonomy" id="1690604"/>
    <lineage>
        <taxon>Eukaryota</taxon>
        <taxon>Fungi</taxon>
        <taxon>Dikarya</taxon>
        <taxon>Ascomycota</taxon>
        <taxon>Pezizomycotina</taxon>
        <taxon>Eurotiomycetes</taxon>
        <taxon>Chaetothyriomycetidae</taxon>
        <taxon>Chaetothyriales</taxon>
        <taxon>Trichomeriaceae</taxon>
        <taxon>Lithohypha</taxon>
    </lineage>
</organism>
<keyword evidence="18" id="KW-1185">Reference proteome</keyword>
<feature type="domain" description="Fungal lipase-type" evidence="16">
    <location>
        <begin position="807"/>
        <end position="905"/>
    </location>
</feature>
<keyword evidence="7" id="KW-0378">Hydrolase</keyword>
<dbReference type="InterPro" id="IPR002921">
    <property type="entry name" value="Fungal_lipase-type"/>
</dbReference>
<dbReference type="Pfam" id="PF01764">
    <property type="entry name" value="Lipase_3"/>
    <property type="match status" value="1"/>
</dbReference>
<dbReference type="InterPro" id="IPR029058">
    <property type="entry name" value="AB_hydrolase_fold"/>
</dbReference>
<evidence type="ECO:0000256" key="14">
    <source>
        <dbReference type="ARBA" id="ARBA00026104"/>
    </source>
</evidence>
<dbReference type="SUPFAM" id="SSF53474">
    <property type="entry name" value="alpha/beta-Hydrolases"/>
    <property type="match status" value="1"/>
</dbReference>
<dbReference type="InterPro" id="IPR052214">
    <property type="entry name" value="DAG_Lipase-Related"/>
</dbReference>
<proteinExistence type="predicted"/>
<evidence type="ECO:0000256" key="5">
    <source>
        <dbReference type="ARBA" id="ARBA00022692"/>
    </source>
</evidence>
<dbReference type="Proteomes" id="UP001345013">
    <property type="component" value="Unassembled WGS sequence"/>
</dbReference>
<keyword evidence="3" id="KW-1003">Cell membrane</keyword>
<dbReference type="PANTHER" id="PTHR45792">
    <property type="entry name" value="DIACYLGLYCEROL LIPASE HOMOLOG-RELATED"/>
    <property type="match status" value="1"/>
</dbReference>
<evidence type="ECO:0000256" key="4">
    <source>
        <dbReference type="ARBA" id="ARBA00022553"/>
    </source>
</evidence>
<comment type="cofactor">
    <cofactor evidence="1">
        <name>Ca(2+)</name>
        <dbReference type="ChEBI" id="CHEBI:29108"/>
    </cofactor>
</comment>
<protein>
    <recommendedName>
        <fullName evidence="14">sn-1-specific diacylglycerol lipase</fullName>
        <ecNumber evidence="14">3.1.1.116</ecNumber>
    </recommendedName>
</protein>
<feature type="region of interest" description="Disordered" evidence="15">
    <location>
        <begin position="588"/>
        <end position="614"/>
    </location>
</feature>
<feature type="region of interest" description="Disordered" evidence="15">
    <location>
        <begin position="539"/>
        <end position="569"/>
    </location>
</feature>
<evidence type="ECO:0000256" key="3">
    <source>
        <dbReference type="ARBA" id="ARBA00022475"/>
    </source>
</evidence>
<evidence type="ECO:0000256" key="12">
    <source>
        <dbReference type="ARBA" id="ARBA00023136"/>
    </source>
</evidence>
<keyword evidence="9" id="KW-0442">Lipid degradation</keyword>